<proteinExistence type="predicted"/>
<keyword evidence="2" id="KW-0812">Transmembrane</keyword>
<feature type="region of interest" description="Disordered" evidence="1">
    <location>
        <begin position="148"/>
        <end position="187"/>
    </location>
</feature>
<gene>
    <name evidence="3" type="ORF">Vbra_19794</name>
</gene>
<evidence type="ECO:0000256" key="2">
    <source>
        <dbReference type="SAM" id="Phobius"/>
    </source>
</evidence>
<evidence type="ECO:0000256" key="1">
    <source>
        <dbReference type="SAM" id="MobiDB-lite"/>
    </source>
</evidence>
<feature type="compositionally biased region" description="Low complexity" evidence="1">
    <location>
        <begin position="157"/>
        <end position="166"/>
    </location>
</feature>
<dbReference type="VEuPathDB" id="CryptoDB:Vbra_19794"/>
<feature type="transmembrane region" description="Helical" evidence="2">
    <location>
        <begin position="244"/>
        <end position="267"/>
    </location>
</feature>
<dbReference type="AlphaFoldDB" id="A0A0G4H7E3"/>
<sequence length="324" mass="35201">MRPLRRILARLAPPSSQLISPASQPCRISLEPHSLHLTRQLSAQAIPIIPGSRQTPPSSETKRTDRAEADDDDSSPAVGQEEPAGSAADGGDGVGAVSFDYEDWRERMLDAIGTVREGMRSQALDVLEATLKEPYVIAEFIHKKPGAATSHEDASTAPAAAAAAAADGDNGDKTPQTSDSSPSPLPPVVVSLSERSKAWQRTTLAEARSRMGEMDLLRLRKSQILGVGHMSRSQGNSEFNNLQMGGWCAGMACSIHPIFFIGSFFFFKRAAKARKIVKVRHDQADTLPDVKKAMHEQRLLVLAEMDKLERQIQEFHDKTTGGVE</sequence>
<organism evidence="3 4">
    <name type="scientific">Vitrella brassicaformis (strain CCMP3155)</name>
    <dbReference type="NCBI Taxonomy" id="1169540"/>
    <lineage>
        <taxon>Eukaryota</taxon>
        <taxon>Sar</taxon>
        <taxon>Alveolata</taxon>
        <taxon>Colpodellida</taxon>
        <taxon>Vitrellaceae</taxon>
        <taxon>Vitrella</taxon>
    </lineage>
</organism>
<name>A0A0G4H7E3_VITBC</name>
<dbReference type="EMBL" id="CDMY01001052">
    <property type="protein sequence ID" value="CEM39826.1"/>
    <property type="molecule type" value="Genomic_DNA"/>
</dbReference>
<dbReference type="Proteomes" id="UP000041254">
    <property type="component" value="Unassembled WGS sequence"/>
</dbReference>
<keyword evidence="4" id="KW-1185">Reference proteome</keyword>
<evidence type="ECO:0000313" key="3">
    <source>
        <dbReference type="EMBL" id="CEM39826.1"/>
    </source>
</evidence>
<feature type="region of interest" description="Disordered" evidence="1">
    <location>
        <begin position="45"/>
        <end position="94"/>
    </location>
</feature>
<keyword evidence="2" id="KW-1133">Transmembrane helix</keyword>
<evidence type="ECO:0000313" key="4">
    <source>
        <dbReference type="Proteomes" id="UP000041254"/>
    </source>
</evidence>
<dbReference type="InParanoid" id="A0A0G4H7E3"/>
<accession>A0A0G4H7E3</accession>
<keyword evidence="2" id="KW-0472">Membrane</keyword>
<reference evidence="3 4" key="1">
    <citation type="submission" date="2014-11" db="EMBL/GenBank/DDBJ databases">
        <authorList>
            <person name="Zhu J."/>
            <person name="Qi W."/>
            <person name="Song R."/>
        </authorList>
    </citation>
    <scope>NUCLEOTIDE SEQUENCE [LARGE SCALE GENOMIC DNA]</scope>
</reference>
<protein>
    <submittedName>
        <fullName evidence="3">Uncharacterized protein</fullName>
    </submittedName>
</protein>